<dbReference type="EMBL" id="CAEKKB010000004">
    <property type="protein sequence ID" value="CAB4308393.1"/>
    <property type="molecule type" value="Genomic_DNA"/>
</dbReference>
<evidence type="ECO:0000313" key="3">
    <source>
        <dbReference type="Proteomes" id="UP000507222"/>
    </source>
</evidence>
<organism evidence="2 4">
    <name type="scientific">Prunus armeniaca</name>
    <name type="common">Apricot</name>
    <name type="synonym">Armeniaca vulgaris</name>
    <dbReference type="NCBI Taxonomy" id="36596"/>
    <lineage>
        <taxon>Eukaryota</taxon>
        <taxon>Viridiplantae</taxon>
        <taxon>Streptophyta</taxon>
        <taxon>Embryophyta</taxon>
        <taxon>Tracheophyta</taxon>
        <taxon>Spermatophyta</taxon>
        <taxon>Magnoliopsida</taxon>
        <taxon>eudicotyledons</taxon>
        <taxon>Gunneridae</taxon>
        <taxon>Pentapetalae</taxon>
        <taxon>rosids</taxon>
        <taxon>fabids</taxon>
        <taxon>Rosales</taxon>
        <taxon>Rosaceae</taxon>
        <taxon>Amygdaloideae</taxon>
        <taxon>Amygdaleae</taxon>
        <taxon>Prunus</taxon>
    </lineage>
</organism>
<evidence type="ECO:0000313" key="4">
    <source>
        <dbReference type="Proteomes" id="UP000507245"/>
    </source>
</evidence>
<keyword evidence="4" id="KW-1185">Reference proteome</keyword>
<reference evidence="4" key="1">
    <citation type="journal article" date="2020" name="Genome Biol.">
        <title>Gamete binning: chromosome-level and haplotype-resolved genome assembly enabled by high-throughput single-cell sequencing of gamete genomes.</title>
        <authorList>
            <person name="Campoy J.A."/>
            <person name="Sun H."/>
            <person name="Goel M."/>
            <person name="Jiao W.-B."/>
            <person name="Folz-Donahue K."/>
            <person name="Wang N."/>
            <person name="Rubio M."/>
            <person name="Liu C."/>
            <person name="Kukat C."/>
            <person name="Ruiz D."/>
            <person name="Huettel B."/>
            <person name="Schneeberger K."/>
        </authorList>
    </citation>
    <scope>NUCLEOTIDE SEQUENCE [LARGE SCALE GENOMIC DNA]</scope>
    <source>
        <strain evidence="4">cv. Rojo Pasion</strain>
    </source>
</reference>
<gene>
    <name evidence="1" type="ORF">CURHAP_LOCUS28104</name>
    <name evidence="2" type="ORF">ORAREDHAP_LOCUS27810</name>
</gene>
<reference evidence="2 3" key="2">
    <citation type="submission" date="2020-05" db="EMBL/GenBank/DDBJ databases">
        <authorList>
            <person name="Campoy J."/>
            <person name="Schneeberger K."/>
            <person name="Spophaly S."/>
        </authorList>
    </citation>
    <scope>NUCLEOTIDE SEQUENCE [LARGE SCALE GENOMIC DNA]</scope>
    <source>
        <strain evidence="2">PruArmRojPasFocal</strain>
    </source>
</reference>
<name>A0A6J5X735_PRUAR</name>
<protein>
    <submittedName>
        <fullName evidence="2">Uncharacterized protein</fullName>
    </submittedName>
</protein>
<evidence type="ECO:0000313" key="1">
    <source>
        <dbReference type="EMBL" id="CAB4277966.1"/>
    </source>
</evidence>
<dbReference type="EMBL" id="CAEKDK010000004">
    <property type="protein sequence ID" value="CAB4277966.1"/>
    <property type="molecule type" value="Genomic_DNA"/>
</dbReference>
<dbReference type="Proteomes" id="UP000507222">
    <property type="component" value="Unassembled WGS sequence"/>
</dbReference>
<dbReference type="Proteomes" id="UP000507245">
    <property type="component" value="Unassembled WGS sequence"/>
</dbReference>
<accession>A0A6J5X735</accession>
<sequence length="95" mass="10483">MPVPTVVGVWLVEISCTYMGRCPTSVLPILMVVGVQPECISCTYVVGVQLMVSACTYVSRWPASGYCLYLHRDYSVDVRPVCVLPVLILQTRVSN</sequence>
<dbReference type="AlphaFoldDB" id="A0A6J5X735"/>
<evidence type="ECO:0000313" key="2">
    <source>
        <dbReference type="EMBL" id="CAB4308393.1"/>
    </source>
</evidence>
<proteinExistence type="predicted"/>